<protein>
    <submittedName>
        <fullName evidence="1">Uncharacterized protein</fullName>
    </submittedName>
</protein>
<accession>W0FJE1</accession>
<name>W0FJE1_9BACT</name>
<organism evidence="1">
    <name type="scientific">uncultured bacterium Contig9</name>
    <dbReference type="NCBI Taxonomy" id="1393627"/>
    <lineage>
        <taxon>Bacteria</taxon>
        <taxon>environmental samples</taxon>
    </lineage>
</organism>
<proteinExistence type="predicted"/>
<reference evidence="1" key="1">
    <citation type="journal article" date="2013" name="PLoS ONE">
        <title>Metagenomic insights into the carbohydrate-active enzymes carried by the microorganisms adhering to solid digesta in the rumen of cows.</title>
        <authorList>
            <person name="Wang L."/>
            <person name="Hatem A."/>
            <person name="Catalyurek U.V."/>
            <person name="Morrison M."/>
            <person name="Yu Z."/>
        </authorList>
    </citation>
    <scope>NUCLEOTIDE SEQUENCE</scope>
</reference>
<dbReference type="EMBL" id="KC246811">
    <property type="protein sequence ID" value="AHF24943.1"/>
    <property type="molecule type" value="Genomic_DNA"/>
</dbReference>
<sequence length="197" mass="21012">MSGGKKVWKLAAKILGALFAFVLLVLTAVSLILAKPQPAQKEQSSVRQPIAASPAIEIQSEQDLVRLISAFPAPVMSFMSGSGMTFVSAVSSDITVAGGFGRIATLYWQTADGIPLILQSIYPSDALSLLESGYHFSAVLGPTLFGSQSVRMEKGDSIRIHTTTDQALYVLILPRSLSSGIPSLCRSLQLFTVHSDE</sequence>
<evidence type="ECO:0000313" key="1">
    <source>
        <dbReference type="EMBL" id="AHF24943.1"/>
    </source>
</evidence>
<dbReference type="AlphaFoldDB" id="W0FJE1"/>